<evidence type="ECO:0000256" key="8">
    <source>
        <dbReference type="SAM" id="Phobius"/>
    </source>
</evidence>
<evidence type="ECO:0000256" key="3">
    <source>
        <dbReference type="ARBA" id="ARBA00022989"/>
    </source>
</evidence>
<feature type="transmembrane region" description="Helical" evidence="8">
    <location>
        <begin position="99"/>
        <end position="119"/>
    </location>
</feature>
<evidence type="ECO:0000256" key="7">
    <source>
        <dbReference type="ARBA" id="ARBA00023224"/>
    </source>
</evidence>
<feature type="transmembrane region" description="Helical" evidence="8">
    <location>
        <begin position="185"/>
        <end position="205"/>
    </location>
</feature>
<keyword evidence="2 8" id="KW-0812">Transmembrane</keyword>
<evidence type="ECO:0000256" key="2">
    <source>
        <dbReference type="ARBA" id="ARBA00022692"/>
    </source>
</evidence>
<dbReference type="PRINTS" id="PR00237">
    <property type="entry name" value="GPCRRHODOPSN"/>
</dbReference>
<accession>A0A1W0XFI3</accession>
<comment type="caution">
    <text evidence="10">The sequence shown here is derived from an EMBL/GenBank/DDBJ whole genome shotgun (WGS) entry which is preliminary data.</text>
</comment>
<dbReference type="PANTHER" id="PTHR24243:SF233">
    <property type="entry name" value="THYROTROPIN-RELEASING HORMONE RECEPTOR"/>
    <property type="match status" value="1"/>
</dbReference>
<feature type="transmembrane region" description="Helical" evidence="8">
    <location>
        <begin position="139"/>
        <end position="164"/>
    </location>
</feature>
<feature type="transmembrane region" description="Helical" evidence="8">
    <location>
        <begin position="332"/>
        <end position="350"/>
    </location>
</feature>
<dbReference type="PROSITE" id="PS50262">
    <property type="entry name" value="G_PROTEIN_RECEP_F1_2"/>
    <property type="match status" value="1"/>
</dbReference>
<dbReference type="Proteomes" id="UP000192578">
    <property type="component" value="Unassembled WGS sequence"/>
</dbReference>
<dbReference type="GO" id="GO:0005886">
    <property type="term" value="C:plasma membrane"/>
    <property type="evidence" value="ECO:0007669"/>
    <property type="project" value="TreeGrafter"/>
</dbReference>
<evidence type="ECO:0000256" key="1">
    <source>
        <dbReference type="ARBA" id="ARBA00004141"/>
    </source>
</evidence>
<keyword evidence="6" id="KW-0675">Receptor</keyword>
<gene>
    <name evidence="10" type="ORF">BV898_00351</name>
</gene>
<sequence>MMPSRHHAPVILAGIQYRSDMGVRWFNFTVNESSSSGFGLDSCNRTISERENEGAEINLPARWVEIICYPIILAMCTTGNVLVLMVLQPSRPRTTADVYMMALAITDTLVMWLRMPMWIVLVSPDLPDIDLSFATHTTIYAGVYIWLSLALYTLSDGIILTFTIERILLTMNPLSSAGHISPKTAVKILLAIFAFGLLAFTAAGVDYFSRLAAGYDLTGWDHARPQWMAKWMTIQTDIVIALVFVAFLATPTANLILTACLVKGRLKRSRDLGGHASGERTLRSGTRIAFSCACLFTIFQSPGIIFLGLTIADKAPFCSVHFTADARFTLAQLVWLFASLYYSLNFYMYCMVSQRFRKQLCARCSVFSKLFSGLTESRINSISMEVRKASTDALIAGCDLLLNGRKDSHQEH</sequence>
<evidence type="ECO:0000256" key="5">
    <source>
        <dbReference type="ARBA" id="ARBA00023136"/>
    </source>
</evidence>
<evidence type="ECO:0000256" key="4">
    <source>
        <dbReference type="ARBA" id="ARBA00023040"/>
    </source>
</evidence>
<keyword evidence="11" id="KW-1185">Reference proteome</keyword>
<comment type="subcellular location">
    <subcellularLocation>
        <location evidence="1">Membrane</location>
        <topology evidence="1">Multi-pass membrane protein</topology>
    </subcellularLocation>
</comment>
<evidence type="ECO:0000313" key="11">
    <source>
        <dbReference type="Proteomes" id="UP000192578"/>
    </source>
</evidence>
<dbReference type="Gene3D" id="1.20.1070.10">
    <property type="entry name" value="Rhodopsin 7-helix transmembrane proteins"/>
    <property type="match status" value="1"/>
</dbReference>
<organism evidence="10 11">
    <name type="scientific">Hypsibius exemplaris</name>
    <name type="common">Freshwater tardigrade</name>
    <dbReference type="NCBI Taxonomy" id="2072580"/>
    <lineage>
        <taxon>Eukaryota</taxon>
        <taxon>Metazoa</taxon>
        <taxon>Ecdysozoa</taxon>
        <taxon>Tardigrada</taxon>
        <taxon>Eutardigrada</taxon>
        <taxon>Parachela</taxon>
        <taxon>Hypsibioidea</taxon>
        <taxon>Hypsibiidae</taxon>
        <taxon>Hypsibius</taxon>
    </lineage>
</organism>
<dbReference type="InterPro" id="IPR000276">
    <property type="entry name" value="GPCR_Rhodpsn"/>
</dbReference>
<dbReference type="OrthoDB" id="9990906at2759"/>
<keyword evidence="3 8" id="KW-1133">Transmembrane helix</keyword>
<evidence type="ECO:0000313" key="10">
    <source>
        <dbReference type="EMBL" id="OQV26233.1"/>
    </source>
</evidence>
<keyword evidence="5 8" id="KW-0472">Membrane</keyword>
<protein>
    <recommendedName>
        <fullName evidence="9">G-protein coupled receptors family 1 profile domain-containing protein</fullName>
    </recommendedName>
</protein>
<keyword evidence="4" id="KW-0297">G-protein coupled receptor</keyword>
<dbReference type="EMBL" id="MTYJ01000001">
    <property type="protein sequence ID" value="OQV26233.1"/>
    <property type="molecule type" value="Genomic_DNA"/>
</dbReference>
<evidence type="ECO:0000259" key="9">
    <source>
        <dbReference type="PROSITE" id="PS50262"/>
    </source>
</evidence>
<evidence type="ECO:0000256" key="6">
    <source>
        <dbReference type="ARBA" id="ARBA00023170"/>
    </source>
</evidence>
<proteinExistence type="predicted"/>
<feature type="transmembrane region" description="Helical" evidence="8">
    <location>
        <begin position="238"/>
        <end position="262"/>
    </location>
</feature>
<feature type="domain" description="G-protein coupled receptors family 1 profile" evidence="9">
    <location>
        <begin position="79"/>
        <end position="349"/>
    </location>
</feature>
<dbReference type="InterPro" id="IPR017452">
    <property type="entry name" value="GPCR_Rhodpsn_7TM"/>
</dbReference>
<dbReference type="PANTHER" id="PTHR24243">
    <property type="entry name" value="G-PROTEIN COUPLED RECEPTOR"/>
    <property type="match status" value="1"/>
</dbReference>
<reference evidence="11" key="1">
    <citation type="submission" date="2017-01" db="EMBL/GenBank/DDBJ databases">
        <title>Comparative genomics of anhydrobiosis in the tardigrade Hypsibius dujardini.</title>
        <authorList>
            <person name="Yoshida Y."/>
            <person name="Koutsovoulos G."/>
            <person name="Laetsch D."/>
            <person name="Stevens L."/>
            <person name="Kumar S."/>
            <person name="Horikawa D."/>
            <person name="Ishino K."/>
            <person name="Komine S."/>
            <person name="Tomita M."/>
            <person name="Blaxter M."/>
            <person name="Arakawa K."/>
        </authorList>
    </citation>
    <scope>NUCLEOTIDE SEQUENCE [LARGE SCALE GENOMIC DNA]</scope>
    <source>
        <strain evidence="11">Z151</strain>
    </source>
</reference>
<dbReference type="GO" id="GO:0004930">
    <property type="term" value="F:G protein-coupled receptor activity"/>
    <property type="evidence" value="ECO:0007669"/>
    <property type="project" value="UniProtKB-KW"/>
</dbReference>
<keyword evidence="7" id="KW-0807">Transducer</keyword>
<feature type="transmembrane region" description="Helical" evidence="8">
    <location>
        <begin position="288"/>
        <end position="312"/>
    </location>
</feature>
<dbReference type="SUPFAM" id="SSF81321">
    <property type="entry name" value="Family A G protein-coupled receptor-like"/>
    <property type="match status" value="1"/>
</dbReference>
<feature type="transmembrane region" description="Helical" evidence="8">
    <location>
        <begin position="63"/>
        <end position="87"/>
    </location>
</feature>
<dbReference type="AlphaFoldDB" id="A0A1W0XFI3"/>
<name>A0A1W0XFI3_HYPEX</name>